<feature type="transmembrane region" description="Helical" evidence="6">
    <location>
        <begin position="194"/>
        <end position="212"/>
    </location>
</feature>
<feature type="transmembrane region" description="Helical" evidence="6">
    <location>
        <begin position="167"/>
        <end position="187"/>
    </location>
</feature>
<dbReference type="Proteomes" id="UP000319663">
    <property type="component" value="Unassembled WGS sequence"/>
</dbReference>
<reference evidence="7 8" key="1">
    <citation type="submission" date="2019-06" db="EMBL/GenBank/DDBJ databases">
        <title>Wine fermentation using esterase from Monascus purpureus.</title>
        <authorList>
            <person name="Geng C."/>
            <person name="Zhang Y."/>
        </authorList>
    </citation>
    <scope>NUCLEOTIDE SEQUENCE [LARGE SCALE GENOMIC DNA]</scope>
    <source>
        <strain evidence="7">HQ1</strain>
    </source>
</reference>
<feature type="transmembrane region" description="Helical" evidence="6">
    <location>
        <begin position="326"/>
        <end position="344"/>
    </location>
</feature>
<organism evidence="7 8">
    <name type="scientific">Monascus purpureus</name>
    <name type="common">Red mold</name>
    <name type="synonym">Monascus anka</name>
    <dbReference type="NCBI Taxonomy" id="5098"/>
    <lineage>
        <taxon>Eukaryota</taxon>
        <taxon>Fungi</taxon>
        <taxon>Dikarya</taxon>
        <taxon>Ascomycota</taxon>
        <taxon>Pezizomycotina</taxon>
        <taxon>Eurotiomycetes</taxon>
        <taxon>Eurotiomycetidae</taxon>
        <taxon>Eurotiales</taxon>
        <taxon>Aspergillaceae</taxon>
        <taxon>Monascus</taxon>
    </lineage>
</organism>
<evidence type="ECO:0000313" key="8">
    <source>
        <dbReference type="Proteomes" id="UP000319663"/>
    </source>
</evidence>
<dbReference type="STRING" id="5098.A0A507QSL4"/>
<feature type="transmembrane region" description="Helical" evidence="6">
    <location>
        <begin position="72"/>
        <end position="92"/>
    </location>
</feature>
<keyword evidence="3 6" id="KW-0812">Transmembrane</keyword>
<feature type="transmembrane region" description="Helical" evidence="6">
    <location>
        <begin position="441"/>
        <end position="464"/>
    </location>
</feature>
<evidence type="ECO:0000313" key="7">
    <source>
        <dbReference type="EMBL" id="TQB71864.1"/>
    </source>
</evidence>
<comment type="caution">
    <text evidence="7">The sequence shown here is derived from an EMBL/GenBank/DDBJ whole genome shotgun (WGS) entry which is preliminary data.</text>
</comment>
<evidence type="ECO:0000256" key="6">
    <source>
        <dbReference type="SAM" id="Phobius"/>
    </source>
</evidence>
<dbReference type="AlphaFoldDB" id="A0A507QSL4"/>
<keyword evidence="4 6" id="KW-1133">Transmembrane helix</keyword>
<dbReference type="Pfam" id="PF13520">
    <property type="entry name" value="AA_permease_2"/>
    <property type="match status" value="1"/>
</dbReference>
<feature type="transmembrane region" description="Helical" evidence="6">
    <location>
        <begin position="273"/>
        <end position="298"/>
    </location>
</feature>
<dbReference type="GO" id="GO:0022857">
    <property type="term" value="F:transmembrane transporter activity"/>
    <property type="evidence" value="ECO:0007669"/>
    <property type="project" value="InterPro"/>
</dbReference>
<comment type="subcellular location">
    <subcellularLocation>
        <location evidence="1">Membrane</location>
        <topology evidence="1">Multi-pass membrane protein</topology>
    </subcellularLocation>
</comment>
<feature type="transmembrane region" description="Helical" evidence="6">
    <location>
        <begin position="125"/>
        <end position="147"/>
    </location>
</feature>
<name>A0A507QSL4_MONPU</name>
<evidence type="ECO:0000256" key="2">
    <source>
        <dbReference type="ARBA" id="ARBA00022448"/>
    </source>
</evidence>
<keyword evidence="8" id="KW-1185">Reference proteome</keyword>
<evidence type="ECO:0000256" key="1">
    <source>
        <dbReference type="ARBA" id="ARBA00004141"/>
    </source>
</evidence>
<keyword evidence="5 6" id="KW-0472">Membrane</keyword>
<dbReference type="PANTHER" id="PTHR45649">
    <property type="entry name" value="AMINO-ACID PERMEASE BAT1"/>
    <property type="match status" value="1"/>
</dbReference>
<feature type="transmembrane region" description="Helical" evidence="6">
    <location>
        <begin position="476"/>
        <end position="496"/>
    </location>
</feature>
<protein>
    <recommendedName>
        <fullName evidence="9">GABA-specific high-affinity permease</fullName>
    </recommendedName>
</protein>
<accession>A0A507QSL4</accession>
<dbReference type="GO" id="GO:0016020">
    <property type="term" value="C:membrane"/>
    <property type="evidence" value="ECO:0007669"/>
    <property type="project" value="UniProtKB-SubCell"/>
</dbReference>
<dbReference type="PIRSF" id="PIRSF006060">
    <property type="entry name" value="AA_transporter"/>
    <property type="match status" value="1"/>
</dbReference>
<evidence type="ECO:0000256" key="3">
    <source>
        <dbReference type="ARBA" id="ARBA00022692"/>
    </source>
</evidence>
<sequence>MDPTRTESKAAGHVFGDAAEEDLTLEHLGYQPEFKRSFSFLDMVGFSFSIVTCWTALSGVLIIGVTSGGPPVMIFGWIGVCVCTATVALAMAEMCSRWPVAGGQYSWVALLAPGRIARLMSYVTGWFMLMGILAMGAVNNSIAAQFILGQANLVFPEYTIQRWQAVLVEYLVAFWGTAVNLGAPHLLSHLSRAILLWNLLSFIVITIVLLATNDHKQSGAFVFREFQNSSGFGSGMAAIIGIVQSFFGMCCYDTPAHMTEEMKRPSRDAPRAIVMAVGLGAVTGFVFLITLCFCIGDIDTTAKSSTGVPVIQIFYDSTNSKAGTCIMASMISIIVLVCSVSLVAEGSRSLFAFARDNGLPFSHVLSRVEKRRKIPIYSIIVTVLVQMAFNSIYFGTETGFNTIITTASTGFYASYGLTLLARLLGYFFGGDAVSFTGPFSFSLPVSLSLNAFGFLFLSFAFITFNFPEESPVNEESMNYTSAAIGIIGLLAMATWFTTARKRFTGPSEVRGLVVQGVAVPPAAAENEPTPEKKQ</sequence>
<dbReference type="InterPro" id="IPR002293">
    <property type="entry name" value="AA/rel_permease1"/>
</dbReference>
<feature type="transmembrane region" description="Helical" evidence="6">
    <location>
        <begin position="44"/>
        <end position="66"/>
    </location>
</feature>
<dbReference type="EMBL" id="VIFY01000073">
    <property type="protein sequence ID" value="TQB71864.1"/>
    <property type="molecule type" value="Genomic_DNA"/>
</dbReference>
<feature type="transmembrane region" description="Helical" evidence="6">
    <location>
        <begin position="374"/>
        <end position="392"/>
    </location>
</feature>
<dbReference type="OrthoDB" id="3257095at2759"/>
<keyword evidence="2" id="KW-0813">Transport</keyword>
<evidence type="ECO:0000256" key="4">
    <source>
        <dbReference type="ARBA" id="ARBA00022989"/>
    </source>
</evidence>
<proteinExistence type="predicted"/>
<evidence type="ECO:0000256" key="5">
    <source>
        <dbReference type="ARBA" id="ARBA00023136"/>
    </source>
</evidence>
<feature type="transmembrane region" description="Helical" evidence="6">
    <location>
        <begin position="232"/>
        <end position="252"/>
    </location>
</feature>
<dbReference type="Gene3D" id="1.20.1740.10">
    <property type="entry name" value="Amino acid/polyamine transporter I"/>
    <property type="match status" value="1"/>
</dbReference>
<evidence type="ECO:0008006" key="9">
    <source>
        <dbReference type="Google" id="ProtNLM"/>
    </source>
</evidence>
<feature type="transmembrane region" description="Helical" evidence="6">
    <location>
        <begin position="412"/>
        <end position="429"/>
    </location>
</feature>
<dbReference type="PANTHER" id="PTHR45649:SF8">
    <property type="entry name" value="PERMEASE, PUTATIVE-RELATED"/>
    <property type="match status" value="1"/>
</dbReference>
<gene>
    <name evidence="7" type="ORF">MPDQ_007238</name>
</gene>